<organism evidence="1 2">
    <name type="scientific">Petrolisthes cinctipes</name>
    <name type="common">Flat porcelain crab</name>
    <dbReference type="NCBI Taxonomy" id="88211"/>
    <lineage>
        <taxon>Eukaryota</taxon>
        <taxon>Metazoa</taxon>
        <taxon>Ecdysozoa</taxon>
        <taxon>Arthropoda</taxon>
        <taxon>Crustacea</taxon>
        <taxon>Multicrustacea</taxon>
        <taxon>Malacostraca</taxon>
        <taxon>Eumalacostraca</taxon>
        <taxon>Eucarida</taxon>
        <taxon>Decapoda</taxon>
        <taxon>Pleocyemata</taxon>
        <taxon>Anomura</taxon>
        <taxon>Galatheoidea</taxon>
        <taxon>Porcellanidae</taxon>
        <taxon>Petrolisthes</taxon>
    </lineage>
</organism>
<protein>
    <submittedName>
        <fullName evidence="1">Uncharacterized protein</fullName>
    </submittedName>
</protein>
<keyword evidence="2" id="KW-1185">Reference proteome</keyword>
<dbReference type="EMBL" id="JAWQEG010004627">
    <property type="protein sequence ID" value="KAK3860812.1"/>
    <property type="molecule type" value="Genomic_DNA"/>
</dbReference>
<reference evidence="1" key="1">
    <citation type="submission" date="2023-10" db="EMBL/GenBank/DDBJ databases">
        <title>Genome assemblies of two species of porcelain crab, Petrolisthes cinctipes and Petrolisthes manimaculis (Anomura: Porcellanidae).</title>
        <authorList>
            <person name="Angst P."/>
        </authorList>
    </citation>
    <scope>NUCLEOTIDE SEQUENCE</scope>
    <source>
        <strain evidence="1">PB745_01</strain>
        <tissue evidence="1">Gill</tissue>
    </source>
</reference>
<evidence type="ECO:0000313" key="1">
    <source>
        <dbReference type="EMBL" id="KAK3860812.1"/>
    </source>
</evidence>
<gene>
    <name evidence="1" type="ORF">Pcinc_033167</name>
</gene>
<dbReference type="AlphaFoldDB" id="A0AAE1JZA9"/>
<accession>A0AAE1JZA9</accession>
<proteinExistence type="predicted"/>
<comment type="caution">
    <text evidence="1">The sequence shown here is derived from an EMBL/GenBank/DDBJ whole genome shotgun (WGS) entry which is preliminary data.</text>
</comment>
<sequence length="80" mass="9370">MFVLQRDYVEAALPNLDIIYWTQSMSRWRVSWRPRSPAAAATPRSRLNFAPEVRGRRLPIVSRRRRMVNLGGELDWGVSE</sequence>
<evidence type="ECO:0000313" key="2">
    <source>
        <dbReference type="Proteomes" id="UP001286313"/>
    </source>
</evidence>
<name>A0AAE1JZA9_PETCI</name>
<dbReference type="Proteomes" id="UP001286313">
    <property type="component" value="Unassembled WGS sequence"/>
</dbReference>